<evidence type="ECO:0000256" key="7">
    <source>
        <dbReference type="ARBA" id="ARBA00022777"/>
    </source>
</evidence>
<evidence type="ECO:0000256" key="4">
    <source>
        <dbReference type="ARBA" id="ARBA00022553"/>
    </source>
</evidence>
<dbReference type="InterPro" id="IPR004358">
    <property type="entry name" value="Sig_transdc_His_kin-like_C"/>
</dbReference>
<feature type="domain" description="Histidine kinase" evidence="13">
    <location>
        <begin position="297"/>
        <end position="512"/>
    </location>
</feature>
<evidence type="ECO:0000256" key="9">
    <source>
        <dbReference type="ARBA" id="ARBA00023012"/>
    </source>
</evidence>
<feature type="region of interest" description="Disordered" evidence="11">
    <location>
        <begin position="87"/>
        <end position="145"/>
    </location>
</feature>
<dbReference type="SMART" id="SM00304">
    <property type="entry name" value="HAMP"/>
    <property type="match status" value="1"/>
</dbReference>
<gene>
    <name evidence="15" type="ORF">GCM10007901_02360</name>
</gene>
<dbReference type="SUPFAM" id="SSF158472">
    <property type="entry name" value="HAMP domain-like"/>
    <property type="match status" value="1"/>
</dbReference>
<dbReference type="PANTHER" id="PTHR45436:SF5">
    <property type="entry name" value="SENSOR HISTIDINE KINASE TRCS"/>
    <property type="match status" value="1"/>
</dbReference>
<dbReference type="PROSITE" id="PS50109">
    <property type="entry name" value="HIS_KIN"/>
    <property type="match status" value="1"/>
</dbReference>
<dbReference type="Pfam" id="PF00512">
    <property type="entry name" value="HisKA"/>
    <property type="match status" value="1"/>
</dbReference>
<dbReference type="Pfam" id="PF00672">
    <property type="entry name" value="HAMP"/>
    <property type="match status" value="1"/>
</dbReference>
<dbReference type="Gene3D" id="6.10.340.10">
    <property type="match status" value="1"/>
</dbReference>
<dbReference type="InterPro" id="IPR036097">
    <property type="entry name" value="HisK_dim/P_sf"/>
</dbReference>
<proteinExistence type="predicted"/>
<evidence type="ECO:0000256" key="3">
    <source>
        <dbReference type="ARBA" id="ARBA00012438"/>
    </source>
</evidence>
<dbReference type="InterPro" id="IPR003594">
    <property type="entry name" value="HATPase_dom"/>
</dbReference>
<comment type="caution">
    <text evidence="15">The sequence shown here is derived from an EMBL/GenBank/DDBJ whole genome shotgun (WGS) entry which is preliminary data.</text>
</comment>
<dbReference type="PROSITE" id="PS50885">
    <property type="entry name" value="HAMP"/>
    <property type="match status" value="1"/>
</dbReference>
<reference evidence="16" key="1">
    <citation type="journal article" date="2019" name="Int. J. Syst. Evol. Microbiol.">
        <title>The Global Catalogue of Microorganisms (GCM) 10K type strain sequencing project: providing services to taxonomists for standard genome sequencing and annotation.</title>
        <authorList>
            <consortium name="The Broad Institute Genomics Platform"/>
            <consortium name="The Broad Institute Genome Sequencing Center for Infectious Disease"/>
            <person name="Wu L."/>
            <person name="Ma J."/>
        </authorList>
    </citation>
    <scope>NUCLEOTIDE SEQUENCE [LARGE SCALE GENOMIC DNA]</scope>
    <source>
        <strain evidence="16">NBRC 111980</strain>
    </source>
</reference>
<dbReference type="Pfam" id="PF02518">
    <property type="entry name" value="HATPase_c"/>
    <property type="match status" value="1"/>
</dbReference>
<dbReference type="Gene3D" id="3.30.565.10">
    <property type="entry name" value="Histidine kinase-like ATPase, C-terminal domain"/>
    <property type="match status" value="1"/>
</dbReference>
<evidence type="ECO:0000256" key="10">
    <source>
        <dbReference type="ARBA" id="ARBA00023136"/>
    </source>
</evidence>
<keyword evidence="16" id="KW-1185">Reference proteome</keyword>
<dbReference type="PRINTS" id="PR00344">
    <property type="entry name" value="BCTRLSENSOR"/>
</dbReference>
<keyword evidence="4" id="KW-0597">Phosphoprotein</keyword>
<dbReference type="CDD" id="cd00082">
    <property type="entry name" value="HisKA"/>
    <property type="match status" value="1"/>
</dbReference>
<dbReference type="EMBL" id="BSOB01000004">
    <property type="protein sequence ID" value="GLQ91286.1"/>
    <property type="molecule type" value="Genomic_DNA"/>
</dbReference>
<protein>
    <recommendedName>
        <fullName evidence="3">histidine kinase</fullName>
        <ecNumber evidence="3">2.7.13.3</ecNumber>
    </recommendedName>
</protein>
<dbReference type="Proteomes" id="UP001156670">
    <property type="component" value="Unassembled WGS sequence"/>
</dbReference>
<dbReference type="Gene3D" id="1.10.287.130">
    <property type="match status" value="1"/>
</dbReference>
<accession>A0ABQ5XHV8</accession>
<keyword evidence="8 12" id="KW-1133">Transmembrane helix</keyword>
<dbReference type="EC" id="2.7.13.3" evidence="3"/>
<comment type="subcellular location">
    <subcellularLocation>
        <location evidence="2">Membrane</location>
    </subcellularLocation>
</comment>
<sequence length="513" mass="56102">MRPGLTAKLFLAMLAVAVFAVVAMGVAARLSFNRGFLGYLSEQETERMQSVASSLGTAYRKHGSWDFLRNNPRAWMEVMRQGHFAGMPAPRNLVDLGPPDQQPPDAPDGQPPPDQSPPGGPPPGQGDHPPQGPPPALDRMHGPASVSELTGTDFRFALLDEQNQILFGNPSAVTATHALKQAIVVNGRTVGWLTMLPLRDVTETGDLRFEQGQYRASWVIGAIALLVAALLAVWLARTLLTPVHRIAKATHSLAKGDYAARVETHSRDELGQLARDFNQLAVVLEKNERTRRQFVADVSHELRTPLAIIRGELEALEDGIRRFDKDAIGSLQSEVALLSKLIDDLYQLSLADVGTMIYRKVEVDLRKLLESVADTFRDRFRRAEIDLQLSLPSSPVLVTADEGRLQQLFVNLFENSARYTDAGGVLRVSCRMMADSAVVDLMDSAPGVEMANLPRLFERFYRREASRNRASGGAGLGLAISRAIVEAHGGTIDAHPSPLGGLWLTVRLPLENA</sequence>
<evidence type="ECO:0000259" key="14">
    <source>
        <dbReference type="PROSITE" id="PS50885"/>
    </source>
</evidence>
<keyword evidence="10 12" id="KW-0472">Membrane</keyword>
<dbReference type="RefSeq" id="WP_284319064.1">
    <property type="nucleotide sequence ID" value="NZ_BSOB01000004.1"/>
</dbReference>
<evidence type="ECO:0000313" key="16">
    <source>
        <dbReference type="Proteomes" id="UP001156670"/>
    </source>
</evidence>
<evidence type="ECO:0000256" key="8">
    <source>
        <dbReference type="ARBA" id="ARBA00022989"/>
    </source>
</evidence>
<dbReference type="InterPro" id="IPR003660">
    <property type="entry name" value="HAMP_dom"/>
</dbReference>
<evidence type="ECO:0000256" key="6">
    <source>
        <dbReference type="ARBA" id="ARBA00022692"/>
    </source>
</evidence>
<keyword evidence="6 12" id="KW-0812">Transmembrane</keyword>
<evidence type="ECO:0000256" key="2">
    <source>
        <dbReference type="ARBA" id="ARBA00004370"/>
    </source>
</evidence>
<keyword evidence="7 15" id="KW-0418">Kinase</keyword>
<evidence type="ECO:0000313" key="15">
    <source>
        <dbReference type="EMBL" id="GLQ91286.1"/>
    </source>
</evidence>
<dbReference type="CDD" id="cd06225">
    <property type="entry name" value="HAMP"/>
    <property type="match status" value="1"/>
</dbReference>
<evidence type="ECO:0000259" key="13">
    <source>
        <dbReference type="PROSITE" id="PS50109"/>
    </source>
</evidence>
<dbReference type="SMART" id="SM00388">
    <property type="entry name" value="HisKA"/>
    <property type="match status" value="1"/>
</dbReference>
<dbReference type="SUPFAM" id="SSF47384">
    <property type="entry name" value="Homodimeric domain of signal transducing histidine kinase"/>
    <property type="match status" value="1"/>
</dbReference>
<keyword evidence="5" id="KW-0808">Transferase</keyword>
<dbReference type="InterPro" id="IPR005467">
    <property type="entry name" value="His_kinase_dom"/>
</dbReference>
<evidence type="ECO:0000256" key="1">
    <source>
        <dbReference type="ARBA" id="ARBA00000085"/>
    </source>
</evidence>
<dbReference type="SMART" id="SM00387">
    <property type="entry name" value="HATPase_c"/>
    <property type="match status" value="1"/>
</dbReference>
<evidence type="ECO:0000256" key="12">
    <source>
        <dbReference type="SAM" id="Phobius"/>
    </source>
</evidence>
<dbReference type="InterPro" id="IPR003661">
    <property type="entry name" value="HisK_dim/P_dom"/>
</dbReference>
<dbReference type="SUPFAM" id="SSF55874">
    <property type="entry name" value="ATPase domain of HSP90 chaperone/DNA topoisomerase II/histidine kinase"/>
    <property type="match status" value="1"/>
</dbReference>
<dbReference type="InterPro" id="IPR036890">
    <property type="entry name" value="HATPase_C_sf"/>
</dbReference>
<organism evidence="15 16">
    <name type="scientific">Dyella acidisoli</name>
    <dbReference type="NCBI Taxonomy" id="1867834"/>
    <lineage>
        <taxon>Bacteria</taxon>
        <taxon>Pseudomonadati</taxon>
        <taxon>Pseudomonadota</taxon>
        <taxon>Gammaproteobacteria</taxon>
        <taxon>Lysobacterales</taxon>
        <taxon>Rhodanobacteraceae</taxon>
        <taxon>Dyella</taxon>
    </lineage>
</organism>
<evidence type="ECO:0000256" key="11">
    <source>
        <dbReference type="SAM" id="MobiDB-lite"/>
    </source>
</evidence>
<feature type="compositionally biased region" description="Pro residues" evidence="11">
    <location>
        <begin position="100"/>
        <end position="136"/>
    </location>
</feature>
<feature type="transmembrane region" description="Helical" evidence="12">
    <location>
        <begin position="216"/>
        <end position="236"/>
    </location>
</feature>
<dbReference type="InterPro" id="IPR050428">
    <property type="entry name" value="TCS_sensor_his_kinase"/>
</dbReference>
<feature type="domain" description="HAMP" evidence="14">
    <location>
        <begin position="237"/>
        <end position="289"/>
    </location>
</feature>
<dbReference type="GO" id="GO:0016301">
    <property type="term" value="F:kinase activity"/>
    <property type="evidence" value="ECO:0007669"/>
    <property type="project" value="UniProtKB-KW"/>
</dbReference>
<evidence type="ECO:0000256" key="5">
    <source>
        <dbReference type="ARBA" id="ARBA00022679"/>
    </source>
</evidence>
<name>A0ABQ5XHV8_9GAMM</name>
<dbReference type="NCBIfam" id="NF012163">
    <property type="entry name" value="BaeS_SmeS"/>
    <property type="match status" value="1"/>
</dbReference>
<keyword evidence="9" id="KW-0902">Two-component regulatory system</keyword>
<comment type="catalytic activity">
    <reaction evidence="1">
        <text>ATP + protein L-histidine = ADP + protein N-phospho-L-histidine.</text>
        <dbReference type="EC" id="2.7.13.3"/>
    </reaction>
</comment>
<dbReference type="PANTHER" id="PTHR45436">
    <property type="entry name" value="SENSOR HISTIDINE KINASE YKOH"/>
    <property type="match status" value="1"/>
</dbReference>